<feature type="chain" id="PRO_5016436427" description="Six-hairpin glycosidase" evidence="2">
    <location>
        <begin position="20"/>
        <end position="416"/>
    </location>
</feature>
<feature type="signal peptide" evidence="2">
    <location>
        <begin position="1"/>
        <end position="19"/>
    </location>
</feature>
<dbReference type="InterPro" id="IPR010905">
    <property type="entry name" value="Glyco_hydro_88"/>
</dbReference>
<name>A0A316VBE8_9BASI</name>
<keyword evidence="2" id="KW-0732">Signal</keyword>
<evidence type="ECO:0000313" key="4">
    <source>
        <dbReference type="Proteomes" id="UP000245771"/>
    </source>
</evidence>
<sequence>MRIGLIVIALSICLLVRESFEAPAKSPLKISISVSSSSVPTIDTAKTLSLAKSLSSHSWEWGTTIQASLEVNNPELSVFSTNAFPNGKVPIVSGTGQKIDALAYAKQKIQTNGPALADGAGAIGDPASLGVGAILLGSATSTKNTIYKSAAQRQLNTVLAAPKFYNGALSQRANVAELWADNMFMTPPFLAYSAVAGNNVTLLRQAISQCALYRQVLQANTTSTWKGLWTHIVGQESQTLGIWATGNGWAALGMVRVLATVKNWQTSSSWSSEQGQLIQYILEIINGAKAVPVDPQTGFYRNYIVGGSNSQNNNTVTWFGDGAGTAALTAAALRLAVIRPSLAPQMISFAKPLLTSLAKNTNNDGLLSPTVNPLDWYTTTPFTSGSPEGQAFISMAGAAWRDCVNAGVCSSTSRKS</sequence>
<evidence type="ECO:0008006" key="5">
    <source>
        <dbReference type="Google" id="ProtNLM"/>
    </source>
</evidence>
<dbReference type="PANTHER" id="PTHR41814">
    <property type="entry name" value="EXPRESSED PROTEIN"/>
    <property type="match status" value="1"/>
</dbReference>
<dbReference type="RefSeq" id="XP_025354906.1">
    <property type="nucleotide sequence ID" value="XM_025502189.1"/>
</dbReference>
<gene>
    <name evidence="3" type="ORF">FA14DRAFT_32030</name>
</gene>
<proteinExistence type="predicted"/>
<dbReference type="GO" id="GO:0005975">
    <property type="term" value="P:carbohydrate metabolic process"/>
    <property type="evidence" value="ECO:0007669"/>
    <property type="project" value="InterPro"/>
</dbReference>
<dbReference type="EMBL" id="KZ819603">
    <property type="protein sequence ID" value="PWN34604.1"/>
    <property type="molecule type" value="Genomic_DNA"/>
</dbReference>
<dbReference type="Proteomes" id="UP000245771">
    <property type="component" value="Unassembled WGS sequence"/>
</dbReference>
<evidence type="ECO:0000313" key="3">
    <source>
        <dbReference type="EMBL" id="PWN34604.1"/>
    </source>
</evidence>
<dbReference type="AlphaFoldDB" id="A0A316VBE8"/>
<dbReference type="InParanoid" id="A0A316VBE8"/>
<dbReference type="InterPro" id="IPR012341">
    <property type="entry name" value="6hp_glycosidase-like_sf"/>
</dbReference>
<dbReference type="InterPro" id="IPR008928">
    <property type="entry name" value="6-hairpin_glycosidase_sf"/>
</dbReference>
<reference evidence="3 4" key="1">
    <citation type="journal article" date="2018" name="Mol. Biol. Evol.">
        <title>Broad Genomic Sampling Reveals a Smut Pathogenic Ancestry of the Fungal Clade Ustilaginomycotina.</title>
        <authorList>
            <person name="Kijpornyongpan T."/>
            <person name="Mondo S.J."/>
            <person name="Barry K."/>
            <person name="Sandor L."/>
            <person name="Lee J."/>
            <person name="Lipzen A."/>
            <person name="Pangilinan J."/>
            <person name="LaButti K."/>
            <person name="Hainaut M."/>
            <person name="Henrissat B."/>
            <person name="Grigoriev I.V."/>
            <person name="Spatafora J.W."/>
            <person name="Aime M.C."/>
        </authorList>
    </citation>
    <scope>NUCLEOTIDE SEQUENCE [LARGE SCALE GENOMIC DNA]</scope>
    <source>
        <strain evidence="3 4">MCA 3882</strain>
    </source>
</reference>
<dbReference type="GO" id="GO:0016787">
    <property type="term" value="F:hydrolase activity"/>
    <property type="evidence" value="ECO:0007669"/>
    <property type="project" value="UniProtKB-KW"/>
</dbReference>
<keyword evidence="4" id="KW-1185">Reference proteome</keyword>
<dbReference type="STRING" id="1280837.A0A316VBE8"/>
<dbReference type="GeneID" id="37023970"/>
<protein>
    <recommendedName>
        <fullName evidence="5">Six-hairpin glycosidase</fullName>
    </recommendedName>
</protein>
<organism evidence="3 4">
    <name type="scientific">Meira miltonrushii</name>
    <dbReference type="NCBI Taxonomy" id="1280837"/>
    <lineage>
        <taxon>Eukaryota</taxon>
        <taxon>Fungi</taxon>
        <taxon>Dikarya</taxon>
        <taxon>Basidiomycota</taxon>
        <taxon>Ustilaginomycotina</taxon>
        <taxon>Exobasidiomycetes</taxon>
        <taxon>Exobasidiales</taxon>
        <taxon>Brachybasidiaceae</taxon>
        <taxon>Meira</taxon>
    </lineage>
</organism>
<evidence type="ECO:0000256" key="2">
    <source>
        <dbReference type="SAM" id="SignalP"/>
    </source>
</evidence>
<dbReference type="Gene3D" id="1.50.10.10">
    <property type="match status" value="1"/>
</dbReference>
<keyword evidence="1" id="KW-0378">Hydrolase</keyword>
<dbReference type="OrthoDB" id="4138492at2759"/>
<dbReference type="PANTHER" id="PTHR41814:SF1">
    <property type="entry name" value="CELLULASE"/>
    <property type="match status" value="1"/>
</dbReference>
<evidence type="ECO:0000256" key="1">
    <source>
        <dbReference type="ARBA" id="ARBA00022801"/>
    </source>
</evidence>
<dbReference type="SUPFAM" id="SSF48208">
    <property type="entry name" value="Six-hairpin glycosidases"/>
    <property type="match status" value="1"/>
</dbReference>
<accession>A0A316VBE8</accession>
<dbReference type="Pfam" id="PF07470">
    <property type="entry name" value="Glyco_hydro_88"/>
    <property type="match status" value="1"/>
</dbReference>